<comment type="caution">
    <text evidence="3">The sequence shown here is derived from an EMBL/GenBank/DDBJ whole genome shotgun (WGS) entry which is preliminary data.</text>
</comment>
<dbReference type="Pfam" id="PF14534">
    <property type="entry name" value="DUF4440"/>
    <property type="match status" value="1"/>
</dbReference>
<name>A0A2S9H3M2_9BURK</name>
<dbReference type="EMBL" id="PUGF01000002">
    <property type="protein sequence ID" value="PRC94582.1"/>
    <property type="molecule type" value="Genomic_DNA"/>
</dbReference>
<dbReference type="InterPro" id="IPR032710">
    <property type="entry name" value="NTF2-like_dom_sf"/>
</dbReference>
<gene>
    <name evidence="3" type="ORF">S2091_0585</name>
</gene>
<proteinExistence type="predicted"/>
<accession>A0A2S9H3M2</accession>
<keyword evidence="1" id="KW-0732">Signal</keyword>
<evidence type="ECO:0000256" key="1">
    <source>
        <dbReference type="SAM" id="SignalP"/>
    </source>
</evidence>
<evidence type="ECO:0000313" key="4">
    <source>
        <dbReference type="Proteomes" id="UP000237839"/>
    </source>
</evidence>
<reference evidence="3 4" key="1">
    <citation type="submission" date="2018-02" db="EMBL/GenBank/DDBJ databases">
        <title>Solimicrobium silvestre gen. nov., sp. nov., isolated from alpine forest soil.</title>
        <authorList>
            <person name="Margesin R."/>
            <person name="Albuquerque L."/>
            <person name="Zhang D.-C."/>
            <person name="Froufe H.J.C."/>
            <person name="Severino R."/>
            <person name="Roxo I."/>
            <person name="Egas C."/>
            <person name="Da Costa M.S."/>
        </authorList>
    </citation>
    <scope>NUCLEOTIDE SEQUENCE [LARGE SCALE GENOMIC DNA]</scope>
    <source>
        <strain evidence="3 4">S20-91</strain>
    </source>
</reference>
<dbReference type="NCBIfam" id="TIGR02246">
    <property type="entry name" value="SgcJ/EcaC family oxidoreductase"/>
    <property type="match status" value="1"/>
</dbReference>
<feature type="chain" id="PRO_5015412589" description="DUF4440 domain-containing protein" evidence="1">
    <location>
        <begin position="28"/>
        <end position="166"/>
    </location>
</feature>
<dbReference type="AlphaFoldDB" id="A0A2S9H3M2"/>
<feature type="signal peptide" evidence="1">
    <location>
        <begin position="1"/>
        <end position="27"/>
    </location>
</feature>
<dbReference type="InterPro" id="IPR027843">
    <property type="entry name" value="DUF4440"/>
</dbReference>
<protein>
    <recommendedName>
        <fullName evidence="2">DUF4440 domain-containing protein</fullName>
    </recommendedName>
</protein>
<sequence length="166" mass="18332">MNIFIRNMVASTAFITFTMLLSHVTVAAESNDSIDTKAIRLQLQRYEQALNDSDAESVMQLYAEDAVAMPQNSNPLVGRDSLRAAVTAGFKAVKLNVKFVIDEIQPLSSAWAYARTRSTGTINVLGSDGLPNLEANQEIFLFHKESDGEWRVARYIFSTTNPAAIN</sequence>
<evidence type="ECO:0000259" key="2">
    <source>
        <dbReference type="Pfam" id="PF14534"/>
    </source>
</evidence>
<dbReference type="Proteomes" id="UP000237839">
    <property type="component" value="Unassembled WGS sequence"/>
</dbReference>
<dbReference type="OrthoDB" id="213636at2"/>
<dbReference type="Gene3D" id="3.10.450.50">
    <property type="match status" value="1"/>
</dbReference>
<keyword evidence="4" id="KW-1185">Reference proteome</keyword>
<organism evidence="3 4">
    <name type="scientific">Solimicrobium silvestre</name>
    <dbReference type="NCBI Taxonomy" id="2099400"/>
    <lineage>
        <taxon>Bacteria</taxon>
        <taxon>Pseudomonadati</taxon>
        <taxon>Pseudomonadota</taxon>
        <taxon>Betaproteobacteria</taxon>
        <taxon>Burkholderiales</taxon>
        <taxon>Oxalobacteraceae</taxon>
        <taxon>Solimicrobium</taxon>
    </lineage>
</organism>
<dbReference type="RefSeq" id="WP_105530303.1">
    <property type="nucleotide sequence ID" value="NZ_PUGF01000002.1"/>
</dbReference>
<feature type="domain" description="DUF4440" evidence="2">
    <location>
        <begin position="39"/>
        <end position="152"/>
    </location>
</feature>
<evidence type="ECO:0000313" key="3">
    <source>
        <dbReference type="EMBL" id="PRC94582.1"/>
    </source>
</evidence>
<dbReference type="SUPFAM" id="SSF54427">
    <property type="entry name" value="NTF2-like"/>
    <property type="match status" value="1"/>
</dbReference>
<dbReference type="InterPro" id="IPR011944">
    <property type="entry name" value="Steroid_delta5-4_isomerase"/>
</dbReference>